<proteinExistence type="inferred from homology"/>
<comment type="similarity">
    <text evidence="1 3">Belongs to the diaminopimelate epimerase family.</text>
</comment>
<evidence type="ECO:0000256" key="2">
    <source>
        <dbReference type="ARBA" id="ARBA00023235"/>
    </source>
</evidence>
<evidence type="ECO:0000256" key="1">
    <source>
        <dbReference type="ARBA" id="ARBA00010219"/>
    </source>
</evidence>
<accession>A0ABS7VJ41</accession>
<feature type="site" description="Could be important to modulate the pK values of the two catalytic cysteine residues" evidence="3">
    <location>
        <position position="164"/>
    </location>
</feature>
<name>A0ABS7VJ41_9HYPH</name>
<keyword evidence="3" id="KW-0028">Amino-acid biosynthesis</keyword>
<gene>
    <name evidence="3 5" type="primary">dapF</name>
    <name evidence="5" type="ORF">K9B37_02565</name>
</gene>
<feature type="binding site" evidence="3">
    <location>
        <position position="72"/>
    </location>
    <ligand>
        <name>substrate</name>
    </ligand>
</feature>
<dbReference type="Proteomes" id="UP000704176">
    <property type="component" value="Unassembled WGS sequence"/>
</dbReference>
<evidence type="ECO:0000313" key="5">
    <source>
        <dbReference type="EMBL" id="MBZ6075181.1"/>
    </source>
</evidence>
<sequence>MLSSIHAGRPFLKMHGLGNDFVVVDARTAPFRPSTDAIRFICDRHVGIGGDQLLVIEPPTVEGAHSRMRIYNVDGTEAPTCLNATRCVVWLLLQEGENGSLVLETLGGLIEGLQPAESQIALRLGAPRWNWEAIPLAAACETLFLDLESGPLAKPTAVNVGNPHLVCFVESRDAVDVPRWAPALQNAPLVPEGANIGVAELVAPDRLRLVVWERPGILTQACGSGACAAVLAARRRGLTSEDRITVEMPGGVLEVEVHDDERLVLTGPVAVAFAGYLPLTLPQTVSVKVAG</sequence>
<dbReference type="SUPFAM" id="SSF54506">
    <property type="entry name" value="Diaminopimelate epimerase-like"/>
    <property type="match status" value="2"/>
</dbReference>
<dbReference type="EMBL" id="JAIRBM010000002">
    <property type="protein sequence ID" value="MBZ6075181.1"/>
    <property type="molecule type" value="Genomic_DNA"/>
</dbReference>
<dbReference type="PANTHER" id="PTHR31689">
    <property type="entry name" value="DIAMINOPIMELATE EPIMERASE, CHLOROPLASTIC"/>
    <property type="match status" value="1"/>
</dbReference>
<dbReference type="HAMAP" id="MF_00197">
    <property type="entry name" value="DAP_epimerase"/>
    <property type="match status" value="1"/>
</dbReference>
<comment type="pathway">
    <text evidence="3">Amino-acid biosynthesis; L-lysine biosynthesis via DAP pathway; DL-2,6-diaminopimelate from LL-2,6-diaminopimelate: step 1/1.</text>
</comment>
<dbReference type="Gene3D" id="3.10.310.10">
    <property type="entry name" value="Diaminopimelate Epimerase, Chain A, domain 1"/>
    <property type="match status" value="2"/>
</dbReference>
<dbReference type="EC" id="5.1.1.7" evidence="3 4"/>
<keyword evidence="3" id="KW-0963">Cytoplasm</keyword>
<evidence type="ECO:0000256" key="4">
    <source>
        <dbReference type="NCBIfam" id="TIGR00652"/>
    </source>
</evidence>
<dbReference type="RefSeq" id="WP_224311239.1">
    <property type="nucleotide sequence ID" value="NZ_JAIRBM010000002.1"/>
</dbReference>
<feature type="site" description="Could be important to modulate the pK values of the two catalytic cysteine residues" evidence="3">
    <location>
        <position position="213"/>
    </location>
</feature>
<evidence type="ECO:0000256" key="3">
    <source>
        <dbReference type="HAMAP-Rule" id="MF_00197"/>
    </source>
</evidence>
<dbReference type="NCBIfam" id="TIGR00652">
    <property type="entry name" value="DapF"/>
    <property type="match status" value="1"/>
</dbReference>
<comment type="caution">
    <text evidence="5">The sequence shown here is derived from an EMBL/GenBank/DDBJ whole genome shotgun (WGS) entry which is preliminary data.</text>
</comment>
<organism evidence="5 6">
    <name type="scientific">Microvirga puerhi</name>
    <dbReference type="NCBI Taxonomy" id="2876078"/>
    <lineage>
        <taxon>Bacteria</taxon>
        <taxon>Pseudomonadati</taxon>
        <taxon>Pseudomonadota</taxon>
        <taxon>Alphaproteobacteria</taxon>
        <taxon>Hyphomicrobiales</taxon>
        <taxon>Methylobacteriaceae</taxon>
        <taxon>Microvirga</taxon>
    </lineage>
</organism>
<reference evidence="5 6" key="1">
    <citation type="submission" date="2021-09" db="EMBL/GenBank/DDBJ databases">
        <title>The complete genome sequence of a new microorganism.</title>
        <authorList>
            <person name="Zi Z."/>
        </authorList>
    </citation>
    <scope>NUCLEOTIDE SEQUENCE [LARGE SCALE GENOMIC DNA]</scope>
    <source>
        <strain evidence="5 6">WGZ8</strain>
    </source>
</reference>
<keyword evidence="2 3" id="KW-0413">Isomerase</keyword>
<protein>
    <recommendedName>
        <fullName evidence="3 4">Diaminopimelate epimerase</fullName>
        <shortName evidence="3">DAP epimerase</shortName>
        <ecNumber evidence="3 4">5.1.1.7</ecNumber>
    </recommendedName>
    <alternativeName>
        <fullName evidence="3">PLP-independent amino acid racemase</fullName>
    </alternativeName>
</protein>
<dbReference type="PANTHER" id="PTHR31689:SF0">
    <property type="entry name" value="DIAMINOPIMELATE EPIMERASE"/>
    <property type="match status" value="1"/>
</dbReference>
<dbReference type="InterPro" id="IPR001653">
    <property type="entry name" value="DAP_epimerase_DapF"/>
</dbReference>
<comment type="subcellular location">
    <subcellularLocation>
        <location evidence="3">Cytoplasm</location>
    </subcellularLocation>
</comment>
<dbReference type="GO" id="GO:0008837">
    <property type="term" value="F:diaminopimelate epimerase activity"/>
    <property type="evidence" value="ECO:0007669"/>
    <property type="project" value="UniProtKB-EC"/>
</dbReference>
<dbReference type="Pfam" id="PF01678">
    <property type="entry name" value="DAP_epimerase"/>
    <property type="match status" value="2"/>
</dbReference>
<feature type="binding site" evidence="3">
    <location>
        <begin position="223"/>
        <end position="224"/>
    </location>
    <ligand>
        <name>substrate</name>
    </ligand>
</feature>
<keyword evidence="6" id="KW-1185">Reference proteome</keyword>
<evidence type="ECO:0000313" key="6">
    <source>
        <dbReference type="Proteomes" id="UP000704176"/>
    </source>
</evidence>
<keyword evidence="3" id="KW-0457">Lysine biosynthesis</keyword>
<comment type="subunit">
    <text evidence="3">Homodimer.</text>
</comment>
<comment type="caution">
    <text evidence="3">Lacks conserved residue(s) required for the propagation of feature annotation.</text>
</comment>
<feature type="binding site" evidence="3">
    <location>
        <position position="195"/>
    </location>
    <ligand>
        <name>substrate</name>
    </ligand>
</feature>
<comment type="function">
    <text evidence="3">Catalyzes the stereoinversion of LL-2,6-diaminopimelate (L,L-DAP) to meso-diaminopimelate (meso-DAP), a precursor of L-lysine and an essential component of the bacterial peptidoglycan.</text>
</comment>
<feature type="active site" description="Proton acceptor" evidence="3">
    <location>
        <position position="222"/>
    </location>
</feature>
<feature type="binding site" evidence="3">
    <location>
        <position position="162"/>
    </location>
    <ligand>
        <name>substrate</name>
    </ligand>
</feature>
<feature type="binding site" evidence="3">
    <location>
        <begin position="213"/>
        <end position="214"/>
    </location>
    <ligand>
        <name>substrate</name>
    </ligand>
</feature>
<comment type="catalytic activity">
    <reaction evidence="3">
        <text>(2S,6S)-2,6-diaminopimelate = meso-2,6-diaminopimelate</text>
        <dbReference type="Rhea" id="RHEA:15393"/>
        <dbReference type="ChEBI" id="CHEBI:57609"/>
        <dbReference type="ChEBI" id="CHEBI:57791"/>
        <dbReference type="EC" id="5.1.1.7"/>
    </reaction>
</comment>
<feature type="binding site" evidence="3">
    <location>
        <position position="19"/>
    </location>
    <ligand>
        <name>substrate</name>
    </ligand>
</feature>
<feature type="binding site" evidence="3">
    <location>
        <position position="52"/>
    </location>
    <ligand>
        <name>substrate</name>
    </ligand>
</feature>
<feature type="active site" description="Proton donor" evidence="3">
    <location>
        <position position="81"/>
    </location>
</feature>